<sequence length="348" mass="37547">MTHRSQGSRRSSAAAAAEAALAAASFFWSVATKTLNYSVTKDDLKVGDHIYQWRKGSLYSHHGIVVDVNPCPSESCDHRGVCCSVVHFSGHQATEAAIKLTSLATFAGEQGTSSIKKFEYGCTNDQIESERAGTCSLKMPDPMWMVALRALSMVNNSDVQYNLLEKNCELFCCWCELGARSGIVNFASPEKRAIGQSHPERFRGLSSLTTSVVQSLGFRDAHVAAASAAVNTATQSALKHSDSVTALASVFLRTPSTKKDGNISRYRAIVAKAFASVPADLPKSVDEAVNSDDISRSISVVDAIVIGISENPRLLQNTEYITSPMTPDEWKSALQSALFNIDRVASKT</sequence>
<organism evidence="2 3">
    <name type="scientific">Perkinsus olseni</name>
    <name type="common">Perkinsus atlanticus</name>
    <dbReference type="NCBI Taxonomy" id="32597"/>
    <lineage>
        <taxon>Eukaryota</taxon>
        <taxon>Sar</taxon>
        <taxon>Alveolata</taxon>
        <taxon>Perkinsozoa</taxon>
        <taxon>Perkinsea</taxon>
        <taxon>Perkinsida</taxon>
        <taxon>Perkinsidae</taxon>
        <taxon>Perkinsus</taxon>
    </lineage>
</organism>
<dbReference type="PANTHER" id="PTHR46137:SF3">
    <property type="entry name" value="OS05G0310600 PROTEIN"/>
    <property type="match status" value="1"/>
</dbReference>
<reference evidence="2 3" key="1">
    <citation type="submission" date="2020-04" db="EMBL/GenBank/DDBJ databases">
        <title>Perkinsus olseni comparative genomics.</title>
        <authorList>
            <person name="Bogema D.R."/>
        </authorList>
    </citation>
    <scope>NUCLEOTIDE SEQUENCE [LARGE SCALE GENOMIC DNA]</scope>
    <source>
        <strain evidence="2">00978-12</strain>
    </source>
</reference>
<dbReference type="InterPro" id="IPR007053">
    <property type="entry name" value="LRAT_dom"/>
</dbReference>
<dbReference type="AlphaFoldDB" id="A0A7J6N3Z9"/>
<comment type="caution">
    <text evidence="2">The sequence shown here is derived from an EMBL/GenBank/DDBJ whole genome shotgun (WGS) entry which is preliminary data.</text>
</comment>
<dbReference type="Gene3D" id="3.90.1720.10">
    <property type="entry name" value="endopeptidase domain like (from Nostoc punctiforme)"/>
    <property type="match status" value="1"/>
</dbReference>
<evidence type="ECO:0000259" key="1">
    <source>
        <dbReference type="PROSITE" id="PS51934"/>
    </source>
</evidence>
<evidence type="ECO:0000313" key="2">
    <source>
        <dbReference type="EMBL" id="KAF4678648.1"/>
    </source>
</evidence>
<dbReference type="Pfam" id="PF04970">
    <property type="entry name" value="LRAT"/>
    <property type="match status" value="1"/>
</dbReference>
<dbReference type="PANTHER" id="PTHR46137">
    <property type="entry name" value="OS05G0310600 PROTEIN"/>
    <property type="match status" value="1"/>
</dbReference>
<dbReference type="OrthoDB" id="1933383at2759"/>
<proteinExistence type="predicted"/>
<gene>
    <name evidence="2" type="ORF">FOZ60_016319</name>
</gene>
<protein>
    <recommendedName>
        <fullName evidence="1">LRAT domain-containing protein</fullName>
    </recommendedName>
</protein>
<evidence type="ECO:0000313" key="3">
    <source>
        <dbReference type="Proteomes" id="UP000541610"/>
    </source>
</evidence>
<accession>A0A7J6N3Z9</accession>
<dbReference type="Proteomes" id="UP000541610">
    <property type="component" value="Unassembled WGS sequence"/>
</dbReference>
<dbReference type="EMBL" id="JABANP010000862">
    <property type="protein sequence ID" value="KAF4678648.1"/>
    <property type="molecule type" value="Genomic_DNA"/>
</dbReference>
<dbReference type="PROSITE" id="PS51934">
    <property type="entry name" value="LRAT"/>
    <property type="match status" value="1"/>
</dbReference>
<name>A0A7J6N3Z9_PEROL</name>
<feature type="domain" description="LRAT" evidence="1">
    <location>
        <begin position="51"/>
        <end position="184"/>
    </location>
</feature>